<dbReference type="InterPro" id="IPR007165">
    <property type="entry name" value="Phage_holin_4_2"/>
</dbReference>
<feature type="transmembrane region" description="Helical" evidence="1">
    <location>
        <begin position="78"/>
        <end position="98"/>
    </location>
</feature>
<evidence type="ECO:0000313" key="2">
    <source>
        <dbReference type="EMBL" id="ACF46209.1"/>
    </source>
</evidence>
<reference evidence="2" key="1">
    <citation type="submission" date="2008-06" db="EMBL/GenBank/DDBJ databases">
        <title>Complete sequence of chromosome of Prosthecochloris aestuarii DSM 271.</title>
        <authorList>
            <consortium name="US DOE Joint Genome Institute"/>
            <person name="Lucas S."/>
            <person name="Copeland A."/>
            <person name="Lapidus A."/>
            <person name="Glavina del Rio T."/>
            <person name="Dalin E."/>
            <person name="Tice H."/>
            <person name="Bruce D."/>
            <person name="Goodwin L."/>
            <person name="Pitluck S."/>
            <person name="Schmutz J."/>
            <person name="Larimer F."/>
            <person name="Land M."/>
            <person name="Hauser L."/>
            <person name="Kyrpides N."/>
            <person name="Anderson I."/>
            <person name="Liu Z."/>
            <person name="Li T."/>
            <person name="Zhao F."/>
            <person name="Overmann J."/>
            <person name="Bryant D.A."/>
            <person name="Richardson P."/>
        </authorList>
    </citation>
    <scope>NUCLEOTIDE SEQUENCE [LARGE SCALE GENOMIC DNA]</scope>
    <source>
        <strain evidence="2">DSM 271</strain>
    </source>
</reference>
<dbReference type="AlphaFoldDB" id="B4S822"/>
<dbReference type="EMBL" id="CP001108">
    <property type="protein sequence ID" value="ACF46209.1"/>
    <property type="molecule type" value="Genomic_DNA"/>
</dbReference>
<evidence type="ECO:0000256" key="1">
    <source>
        <dbReference type="SAM" id="Phobius"/>
    </source>
</evidence>
<dbReference type="Proteomes" id="UP000002725">
    <property type="component" value="Chromosome"/>
</dbReference>
<keyword evidence="3" id="KW-1185">Reference proteome</keyword>
<protein>
    <recommendedName>
        <fullName evidence="4">Phage holin family protein</fullName>
    </recommendedName>
</protein>
<dbReference type="HOGENOM" id="CLU_120441_2_1_10"/>
<keyword evidence="1" id="KW-1133">Transmembrane helix</keyword>
<accession>B4S822</accession>
<gene>
    <name evidence="2" type="ordered locus">Paes_1180</name>
</gene>
<dbReference type="STRING" id="290512.Paes_1180"/>
<name>B4S822_PROA2</name>
<organism evidence="2 3">
    <name type="scientific">Prosthecochloris aestuarii (strain DSM 271 / SK 413)</name>
    <dbReference type="NCBI Taxonomy" id="290512"/>
    <lineage>
        <taxon>Bacteria</taxon>
        <taxon>Pseudomonadati</taxon>
        <taxon>Chlorobiota</taxon>
        <taxon>Chlorobiia</taxon>
        <taxon>Chlorobiales</taxon>
        <taxon>Chlorobiaceae</taxon>
        <taxon>Prosthecochloris</taxon>
    </lineage>
</organism>
<keyword evidence="1" id="KW-0472">Membrane</keyword>
<feature type="transmembrane region" description="Helical" evidence="1">
    <location>
        <begin position="54"/>
        <end position="72"/>
    </location>
</feature>
<keyword evidence="1" id="KW-0812">Transmembrane</keyword>
<dbReference type="Pfam" id="PF04020">
    <property type="entry name" value="Phage_holin_4_2"/>
    <property type="match status" value="1"/>
</dbReference>
<feature type="transmembrane region" description="Helical" evidence="1">
    <location>
        <begin position="26"/>
        <end position="47"/>
    </location>
</feature>
<evidence type="ECO:0000313" key="3">
    <source>
        <dbReference type="Proteomes" id="UP000002725"/>
    </source>
</evidence>
<proteinExistence type="predicted"/>
<sequence>MIHARPLLLAMKNITLHNEPLNEKTMANILLLWLINALSVYATASLLSGISVRSFGAALLVALVLGLINALLKPVLIFFSIPFIVVTLGLFLLIINALMLQLAAAIVGGFYVSSFGWAVLGSIVISIVSWLLSSLFNI</sequence>
<dbReference type="KEGG" id="paa:Paes_1180"/>
<evidence type="ECO:0008006" key="4">
    <source>
        <dbReference type="Google" id="ProtNLM"/>
    </source>
</evidence>
<dbReference type="PANTHER" id="PTHR37309">
    <property type="entry name" value="SLR0284 PROTEIN"/>
    <property type="match status" value="1"/>
</dbReference>
<dbReference type="PANTHER" id="PTHR37309:SF1">
    <property type="entry name" value="SLR0284 PROTEIN"/>
    <property type="match status" value="1"/>
</dbReference>
<feature type="transmembrane region" description="Helical" evidence="1">
    <location>
        <begin position="110"/>
        <end position="132"/>
    </location>
</feature>
<dbReference type="eggNOG" id="COG1950">
    <property type="taxonomic scope" value="Bacteria"/>
</dbReference>